<comment type="pathway">
    <text evidence="2">Aromatic compound metabolism; melatonin biosynthesis; melatonin from serotonin: step 1/2.</text>
</comment>
<evidence type="ECO:0000256" key="13">
    <source>
        <dbReference type="SAM" id="SignalP"/>
    </source>
</evidence>
<evidence type="ECO:0000256" key="5">
    <source>
        <dbReference type="ARBA" id="ARBA00050189"/>
    </source>
</evidence>
<comment type="similarity">
    <text evidence="3">Belongs to the acetyltransferase family. AANAT subfamily.</text>
</comment>
<comment type="catalytic activity">
    <reaction evidence="8">
        <text>dopamine + acetyl-CoA = N-acetyldopamine + CoA + H(+)</text>
        <dbReference type="Rhea" id="RHEA:51388"/>
        <dbReference type="ChEBI" id="CHEBI:15378"/>
        <dbReference type="ChEBI" id="CHEBI:57287"/>
        <dbReference type="ChEBI" id="CHEBI:57288"/>
        <dbReference type="ChEBI" id="CHEBI:59905"/>
        <dbReference type="ChEBI" id="CHEBI:125678"/>
    </reaction>
    <physiologicalReaction direction="left-to-right" evidence="8">
        <dbReference type="Rhea" id="RHEA:51389"/>
    </physiologicalReaction>
</comment>
<evidence type="ECO:0000313" key="15">
    <source>
        <dbReference type="Proteomes" id="UP000218231"/>
    </source>
</evidence>
<comment type="catalytic activity">
    <reaction evidence="10">
        <text>serotonin + hexadecanoyl-CoA = N-hexadecanoyl-serotonin + CoA + H(+)</text>
        <dbReference type="Rhea" id="RHEA:51384"/>
        <dbReference type="ChEBI" id="CHEBI:15378"/>
        <dbReference type="ChEBI" id="CHEBI:57287"/>
        <dbReference type="ChEBI" id="CHEBI:57379"/>
        <dbReference type="ChEBI" id="CHEBI:134059"/>
        <dbReference type="ChEBI" id="CHEBI:350546"/>
    </reaction>
    <physiologicalReaction direction="left-to-right" evidence="10">
        <dbReference type="Rhea" id="RHEA:51385"/>
    </physiologicalReaction>
</comment>
<comment type="catalytic activity">
    <reaction evidence="9">
        <text>serotonin + (9Z)-octadecenoyl-CoA = N-(9Z-octadecenoyl)-serotonin + CoA + H(+)</text>
        <dbReference type="Rhea" id="RHEA:51392"/>
        <dbReference type="ChEBI" id="CHEBI:15378"/>
        <dbReference type="ChEBI" id="CHEBI:57287"/>
        <dbReference type="ChEBI" id="CHEBI:57387"/>
        <dbReference type="ChEBI" id="CHEBI:134064"/>
        <dbReference type="ChEBI" id="CHEBI:350546"/>
    </reaction>
    <physiologicalReaction direction="left-to-right" evidence="9">
        <dbReference type="Rhea" id="RHEA:51393"/>
    </physiologicalReaction>
</comment>
<comment type="catalytic activity">
    <reaction evidence="7">
        <text>serotonin + (5Z,8Z,11Z,14Z)-eicosatetraenoyl-CoA = N-[(5Z,8Z,11Z,14Z)-eicosatetraenoyl]-serotonin + CoA + H(+)</text>
        <dbReference type="Rhea" id="RHEA:51396"/>
        <dbReference type="ChEBI" id="CHEBI:15378"/>
        <dbReference type="ChEBI" id="CHEBI:57287"/>
        <dbReference type="ChEBI" id="CHEBI:57368"/>
        <dbReference type="ChEBI" id="CHEBI:132255"/>
        <dbReference type="ChEBI" id="CHEBI:350546"/>
    </reaction>
    <physiologicalReaction direction="left-to-right" evidence="7">
        <dbReference type="Rhea" id="RHEA:51397"/>
    </physiologicalReaction>
</comment>
<dbReference type="Gene3D" id="3.40.630.30">
    <property type="match status" value="1"/>
</dbReference>
<evidence type="ECO:0000256" key="1">
    <source>
        <dbReference type="ARBA" id="ARBA00022679"/>
    </source>
</evidence>
<comment type="catalytic activity">
    <reaction evidence="11">
        <text>dopamine + hexadecanoyl-CoA = N-hexadecanoyl-dopamine + CoA + H(+)</text>
        <dbReference type="Rhea" id="RHEA:51376"/>
        <dbReference type="ChEBI" id="CHEBI:15378"/>
        <dbReference type="ChEBI" id="CHEBI:57287"/>
        <dbReference type="ChEBI" id="CHEBI:57379"/>
        <dbReference type="ChEBI" id="CHEBI:59905"/>
        <dbReference type="ChEBI" id="CHEBI:134058"/>
    </reaction>
    <physiologicalReaction direction="left-to-right" evidence="11">
        <dbReference type="Rhea" id="RHEA:51377"/>
    </physiologicalReaction>
</comment>
<keyword evidence="1" id="KW-0808">Transferase</keyword>
<dbReference type="STRING" id="2018661.A0A2A2KLT9"/>
<dbReference type="InterPro" id="IPR016181">
    <property type="entry name" value="Acyl_CoA_acyltransferase"/>
</dbReference>
<proteinExistence type="inferred from homology"/>
<dbReference type="Proteomes" id="UP000218231">
    <property type="component" value="Unassembled WGS sequence"/>
</dbReference>
<evidence type="ECO:0000256" key="6">
    <source>
        <dbReference type="ARBA" id="ARBA00050849"/>
    </source>
</evidence>
<evidence type="ECO:0000256" key="3">
    <source>
        <dbReference type="ARBA" id="ARBA00038182"/>
    </source>
</evidence>
<keyword evidence="13" id="KW-0732">Signal</keyword>
<sequence>MFLKFSVLLLLPVSTFCLSCYVNKDAVVGTRKDYGFGCLIQFDGRIFIQDVAHEDDYNQFKTAEVKKDEGCYFINNQTAKNNEFQSYKCVCKRELCNNIGLVTSLKRANPQANIGPYFESSQADDNSDPVMFEENVVLKPEVTTKDGFKAQKSDRQEIKDFLMSGFLYDEPNSRAQRMTEKSFEPICNVILDRSLESPFSTIVKDKDQMIGVMLNSIWKRSSATDNEYKNQIGDNTLGRILNDCHNSFWPNAPNDINCVIHREIMSVRKDYRGTGIGLKLVFSGLTRDKLQKFEIGGLVSEASSIVSQANLMKRGFTPMKKFLISDYKDENGNPAYVPDDGTTCIILMFMSIDDTLKRI</sequence>
<evidence type="ECO:0000256" key="11">
    <source>
        <dbReference type="ARBA" id="ARBA00052335"/>
    </source>
</evidence>
<dbReference type="AlphaFoldDB" id="A0A2A2KLT9"/>
<comment type="caution">
    <text evidence="14">The sequence shown here is derived from an EMBL/GenBank/DDBJ whole genome shotgun (WGS) entry which is preliminary data.</text>
</comment>
<dbReference type="PANTHER" id="PTHR20905:SF30">
    <property type="entry name" value="N-ACETYLTRANSFERASE DOMAIN-CONTAINING PROTEIN"/>
    <property type="match status" value="1"/>
</dbReference>
<evidence type="ECO:0000256" key="4">
    <source>
        <dbReference type="ARBA" id="ARBA00039114"/>
    </source>
</evidence>
<evidence type="ECO:0000313" key="14">
    <source>
        <dbReference type="EMBL" id="PAV74799.1"/>
    </source>
</evidence>
<dbReference type="FunFam" id="3.40.630.30:FF:000046">
    <property type="entry name" value="Dopamine N-acetyltransferase"/>
    <property type="match status" value="1"/>
</dbReference>
<accession>A0A2A2KLT9</accession>
<feature type="chain" id="PRO_5012584454" description="aralkylamine N-acetyltransferase" evidence="13">
    <location>
        <begin position="18"/>
        <end position="359"/>
    </location>
</feature>
<evidence type="ECO:0000256" key="7">
    <source>
        <dbReference type="ARBA" id="ARBA00051284"/>
    </source>
</evidence>
<evidence type="ECO:0000256" key="12">
    <source>
        <dbReference type="ARBA" id="ARBA00052491"/>
    </source>
</evidence>
<evidence type="ECO:0000256" key="10">
    <source>
        <dbReference type="ARBA" id="ARBA00052178"/>
    </source>
</evidence>
<dbReference type="PANTHER" id="PTHR20905">
    <property type="entry name" value="N-ACETYLTRANSFERASE-RELATED"/>
    <property type="match status" value="1"/>
</dbReference>
<feature type="signal peptide" evidence="13">
    <location>
        <begin position="1"/>
        <end position="17"/>
    </location>
</feature>
<dbReference type="EC" id="2.3.1.87" evidence="4"/>
<organism evidence="14 15">
    <name type="scientific">Diploscapter pachys</name>
    <dbReference type="NCBI Taxonomy" id="2018661"/>
    <lineage>
        <taxon>Eukaryota</taxon>
        <taxon>Metazoa</taxon>
        <taxon>Ecdysozoa</taxon>
        <taxon>Nematoda</taxon>
        <taxon>Chromadorea</taxon>
        <taxon>Rhabditida</taxon>
        <taxon>Rhabditina</taxon>
        <taxon>Rhabditomorpha</taxon>
        <taxon>Rhabditoidea</taxon>
        <taxon>Rhabditidae</taxon>
        <taxon>Diploscapter</taxon>
    </lineage>
</organism>
<evidence type="ECO:0000256" key="8">
    <source>
        <dbReference type="ARBA" id="ARBA00051711"/>
    </source>
</evidence>
<protein>
    <recommendedName>
        <fullName evidence="4">aralkylamine N-acetyltransferase</fullName>
        <ecNumber evidence="4">2.3.1.87</ecNumber>
    </recommendedName>
</protein>
<dbReference type="OrthoDB" id="41532at2759"/>
<comment type="catalytic activity">
    <reaction evidence="12">
        <text>serotonin + acetyl-CoA = N-acetylserotonin + CoA + H(+)</text>
        <dbReference type="Rhea" id="RHEA:25217"/>
        <dbReference type="ChEBI" id="CHEBI:15378"/>
        <dbReference type="ChEBI" id="CHEBI:17697"/>
        <dbReference type="ChEBI" id="CHEBI:57287"/>
        <dbReference type="ChEBI" id="CHEBI:57288"/>
        <dbReference type="ChEBI" id="CHEBI:350546"/>
        <dbReference type="EC" id="2.3.1.87"/>
    </reaction>
    <physiologicalReaction direction="left-to-right" evidence="12">
        <dbReference type="Rhea" id="RHEA:25218"/>
    </physiologicalReaction>
</comment>
<dbReference type="EMBL" id="LIAE01008278">
    <property type="protein sequence ID" value="PAV74799.1"/>
    <property type="molecule type" value="Genomic_DNA"/>
</dbReference>
<gene>
    <name evidence="14" type="ORF">WR25_11817</name>
</gene>
<comment type="catalytic activity">
    <reaction evidence="5">
        <text>dopamine + (9Z)-octadecenoyl-CoA = N-(9Z-octadecanoyl)-dopamine + CoA + H(+)</text>
        <dbReference type="Rhea" id="RHEA:51380"/>
        <dbReference type="ChEBI" id="CHEBI:15378"/>
        <dbReference type="ChEBI" id="CHEBI:31883"/>
        <dbReference type="ChEBI" id="CHEBI:57287"/>
        <dbReference type="ChEBI" id="CHEBI:57387"/>
        <dbReference type="ChEBI" id="CHEBI:59905"/>
    </reaction>
    <physiologicalReaction direction="left-to-right" evidence="5">
        <dbReference type="Rhea" id="RHEA:51381"/>
    </physiologicalReaction>
</comment>
<name>A0A2A2KLT9_9BILA</name>
<comment type="catalytic activity">
    <reaction evidence="6">
        <text>serotonin + octadecanoyl-CoA = N-octadecanoyl-serotonin + CoA + H(+)</text>
        <dbReference type="Rhea" id="RHEA:51400"/>
        <dbReference type="ChEBI" id="CHEBI:15378"/>
        <dbReference type="ChEBI" id="CHEBI:57287"/>
        <dbReference type="ChEBI" id="CHEBI:57394"/>
        <dbReference type="ChEBI" id="CHEBI:134065"/>
        <dbReference type="ChEBI" id="CHEBI:350546"/>
    </reaction>
    <physiologicalReaction direction="left-to-right" evidence="6">
        <dbReference type="Rhea" id="RHEA:51401"/>
    </physiologicalReaction>
</comment>
<keyword evidence="15" id="KW-1185">Reference proteome</keyword>
<dbReference type="SUPFAM" id="SSF55729">
    <property type="entry name" value="Acyl-CoA N-acyltransferases (Nat)"/>
    <property type="match status" value="1"/>
</dbReference>
<evidence type="ECO:0000256" key="9">
    <source>
        <dbReference type="ARBA" id="ARBA00051823"/>
    </source>
</evidence>
<reference evidence="14 15" key="1">
    <citation type="journal article" date="2017" name="Curr. Biol.">
        <title>Genome architecture and evolution of a unichromosomal asexual nematode.</title>
        <authorList>
            <person name="Fradin H."/>
            <person name="Zegar C."/>
            <person name="Gutwein M."/>
            <person name="Lucas J."/>
            <person name="Kovtun M."/>
            <person name="Corcoran D."/>
            <person name="Baugh L.R."/>
            <person name="Kiontke K."/>
            <person name="Gunsalus K."/>
            <person name="Fitch D.H."/>
            <person name="Piano F."/>
        </authorList>
    </citation>
    <scope>NUCLEOTIDE SEQUENCE [LARGE SCALE GENOMIC DNA]</scope>
    <source>
        <strain evidence="14">PF1309</strain>
    </source>
</reference>
<evidence type="ECO:0000256" key="2">
    <source>
        <dbReference type="ARBA" id="ARBA00037926"/>
    </source>
</evidence>
<dbReference type="GO" id="GO:0004059">
    <property type="term" value="F:aralkylamine N-acetyltransferase activity"/>
    <property type="evidence" value="ECO:0007669"/>
    <property type="project" value="UniProtKB-EC"/>
</dbReference>